<dbReference type="OrthoDB" id="1909174at2759"/>
<dbReference type="EMBL" id="BDDD01001056">
    <property type="protein sequence ID" value="GAV72958.1"/>
    <property type="molecule type" value="Genomic_DNA"/>
</dbReference>
<gene>
    <name evidence="1" type="ORF">CFOL_v3_16446</name>
</gene>
<keyword evidence="2" id="KW-1185">Reference proteome</keyword>
<sequence length="114" mass="12897">MTTKNIITDLNKREKLIGTNYDIGHRKMTFLLNEQELLNHLATTMTITTNGQAATHCRDLEASLAWSKKDRNTCITLLSCMHDDLIGTYEHCATTKEMLDQLILGELLLLGFEA</sequence>
<evidence type="ECO:0000313" key="2">
    <source>
        <dbReference type="Proteomes" id="UP000187406"/>
    </source>
</evidence>
<organism evidence="1 2">
    <name type="scientific">Cephalotus follicularis</name>
    <name type="common">Albany pitcher plant</name>
    <dbReference type="NCBI Taxonomy" id="3775"/>
    <lineage>
        <taxon>Eukaryota</taxon>
        <taxon>Viridiplantae</taxon>
        <taxon>Streptophyta</taxon>
        <taxon>Embryophyta</taxon>
        <taxon>Tracheophyta</taxon>
        <taxon>Spermatophyta</taxon>
        <taxon>Magnoliopsida</taxon>
        <taxon>eudicotyledons</taxon>
        <taxon>Gunneridae</taxon>
        <taxon>Pentapetalae</taxon>
        <taxon>rosids</taxon>
        <taxon>fabids</taxon>
        <taxon>Oxalidales</taxon>
        <taxon>Cephalotaceae</taxon>
        <taxon>Cephalotus</taxon>
    </lineage>
</organism>
<evidence type="ECO:0000313" key="1">
    <source>
        <dbReference type="EMBL" id="GAV72958.1"/>
    </source>
</evidence>
<dbReference type="AlphaFoldDB" id="A0A1Q3BYN2"/>
<name>A0A1Q3BYN2_CEPFO</name>
<protein>
    <submittedName>
        <fullName evidence="1">Uncharacterized protein</fullName>
    </submittedName>
</protein>
<dbReference type="Proteomes" id="UP000187406">
    <property type="component" value="Unassembled WGS sequence"/>
</dbReference>
<comment type="caution">
    <text evidence="1">The sequence shown here is derived from an EMBL/GenBank/DDBJ whole genome shotgun (WGS) entry which is preliminary data.</text>
</comment>
<proteinExistence type="predicted"/>
<accession>A0A1Q3BYN2</accession>
<dbReference type="InParanoid" id="A0A1Q3BYN2"/>
<reference evidence="2" key="1">
    <citation type="submission" date="2016-04" db="EMBL/GenBank/DDBJ databases">
        <title>Cephalotus genome sequencing.</title>
        <authorList>
            <person name="Fukushima K."/>
            <person name="Hasebe M."/>
            <person name="Fang X."/>
        </authorList>
    </citation>
    <scope>NUCLEOTIDE SEQUENCE [LARGE SCALE GENOMIC DNA]</scope>
    <source>
        <strain evidence="2">cv. St1</strain>
    </source>
</reference>